<dbReference type="Pfam" id="PF08393">
    <property type="entry name" value="DHC_N2"/>
    <property type="match status" value="1"/>
</dbReference>
<dbReference type="InterPro" id="IPR043160">
    <property type="entry name" value="Dynein_C_barrel"/>
</dbReference>
<evidence type="ECO:0000256" key="5">
    <source>
        <dbReference type="ARBA" id="ARBA00022840"/>
    </source>
</evidence>
<evidence type="ECO:0000256" key="6">
    <source>
        <dbReference type="ARBA" id="ARBA00023017"/>
    </source>
</evidence>
<dbReference type="InterPro" id="IPR042228">
    <property type="entry name" value="Dynein_linker_3"/>
</dbReference>
<dbReference type="InterPro" id="IPR024317">
    <property type="entry name" value="Dynein_heavy_chain_D4_dom"/>
</dbReference>
<dbReference type="Gene3D" id="3.40.50.300">
    <property type="entry name" value="P-loop containing nucleotide triphosphate hydrolases"/>
    <property type="match status" value="5"/>
</dbReference>
<dbReference type="Gene3D" id="1.20.920.20">
    <property type="match status" value="1"/>
</dbReference>
<dbReference type="Gene3D" id="1.20.140.100">
    <property type="entry name" value="Dynein heavy chain, N-terminal domain 2"/>
    <property type="match status" value="1"/>
</dbReference>
<evidence type="ECO:0000256" key="8">
    <source>
        <dbReference type="ARBA" id="ARBA00023175"/>
    </source>
</evidence>
<dbReference type="InterPro" id="IPR024743">
    <property type="entry name" value="Dynein_HC_stalk"/>
</dbReference>
<evidence type="ECO:0000256" key="10">
    <source>
        <dbReference type="SAM" id="Coils"/>
    </source>
</evidence>
<dbReference type="Gene3D" id="1.10.287.2620">
    <property type="match status" value="1"/>
</dbReference>
<dbReference type="Gene3D" id="1.20.920.30">
    <property type="match status" value="1"/>
</dbReference>
<accession>A0ABQ6N1X9</accession>
<evidence type="ECO:0000256" key="2">
    <source>
        <dbReference type="ARBA" id="ARBA00022490"/>
    </source>
</evidence>
<dbReference type="Pfam" id="PF18199">
    <property type="entry name" value="Dynein_C"/>
    <property type="match status" value="1"/>
</dbReference>
<dbReference type="InterPro" id="IPR041466">
    <property type="entry name" value="Dynein_AAA5_ext"/>
</dbReference>
<dbReference type="Pfam" id="PF18198">
    <property type="entry name" value="AAA_lid_11"/>
    <property type="match status" value="1"/>
</dbReference>
<dbReference type="InterPro" id="IPR042222">
    <property type="entry name" value="Dynein_2_N"/>
</dbReference>
<name>A0ABQ6N1X9_9STRA</name>
<dbReference type="InterPro" id="IPR043157">
    <property type="entry name" value="Dynein_AAA1S"/>
</dbReference>
<dbReference type="EMBL" id="BRYB01001988">
    <property type="protein sequence ID" value="GMI37686.1"/>
    <property type="molecule type" value="Genomic_DNA"/>
</dbReference>
<comment type="subcellular location">
    <subcellularLocation>
        <location evidence="1">Cytoplasm</location>
        <location evidence="1">Cytoskeleton</location>
    </subcellularLocation>
</comment>
<feature type="non-terminal residue" evidence="12">
    <location>
        <position position="1"/>
    </location>
</feature>
<keyword evidence="13" id="KW-1185">Reference proteome</keyword>
<keyword evidence="6" id="KW-0243">Dynein</keyword>
<evidence type="ECO:0000256" key="9">
    <source>
        <dbReference type="ARBA" id="ARBA00023212"/>
    </source>
</evidence>
<dbReference type="InterPro" id="IPR054354">
    <property type="entry name" value="DYNC2H1-like_lid"/>
</dbReference>
<evidence type="ECO:0000313" key="13">
    <source>
        <dbReference type="Proteomes" id="UP001165060"/>
    </source>
</evidence>
<protein>
    <recommendedName>
        <fullName evidence="11">AAA+ ATPase domain-containing protein</fullName>
    </recommendedName>
</protein>
<feature type="domain" description="AAA+ ATPase" evidence="11">
    <location>
        <begin position="893"/>
        <end position="1030"/>
    </location>
</feature>
<dbReference type="InterPro" id="IPR042219">
    <property type="entry name" value="AAA_lid_11_sf"/>
</dbReference>
<dbReference type="Gene3D" id="1.10.8.710">
    <property type="match status" value="1"/>
</dbReference>
<dbReference type="Pfam" id="PF12774">
    <property type="entry name" value="AAA_6"/>
    <property type="match status" value="1"/>
</dbReference>
<gene>
    <name evidence="12" type="ORF">TeGR_g14356</name>
</gene>
<keyword evidence="5" id="KW-0067">ATP-binding</keyword>
<sequence length="3570" mass="403283">DAPNVQAVVRNDREFQTICGQIAAKIEEDFAGAEHYVEQHITAQFRSIYDDTRNWDFDSFQRQSDLKIKKLKDEMDKVQGYEDKLEKTMKNRQQCGILEVESRNLKQIMTPMVKSKMTKMKEFVQNLAKSLCKKQLGELKKRIQQISSRPHSLKDFAAYVDTATQLRAKEKGLNKAISTVEQMYSLLKQHQVTVPPEDEVQLDDLHHVHEEYNAEMEHAINFKEERLPEMKTNLDMHISKVNENLVKMQQQLKEGVFIDALHFDEPSAVIEKLEQAKIKLEQEEEKSKTYTHYQELFNIPPYDYKNMKKTQEVFDQTNTLWTTVDKWNQQSAGWMGGEFVELDVEEINKDVQVYFKDSMLAHRKLNNDVTEKLKNKANDFKLKMNVILELGNPNMKGRHWEKVYAALQQPWYEGLSFCLEDLLSYNILNHADLVSETSAAASGEAQLEDSLETIQTGWADMEFVCLNHRDQNNIYILGGLDDIFMLLEDNQVTLQTMMGSRFIMGVREEVETWSKKLGLLSETIDEWVACQRNWMYLETIFCAEDIQKQLPVESQKFMVVDKMWKTIMKQTNENPRVIASIDDGSSLLEKFQQANETLESVQKSLEDYLETKRMAFPRFYFLSNDELLEILSQTRDPHAVQPHMQKCFDSIKSIAFGEGKQAKQIIGFNDPDGEKVKMTEDCQAEGPVEHWLTATQYCMRKALYDNAATAWDQYAKDEAGQIDREQWLFGYPAQIILMIDQVYWTGGLGSAILAIEEGRDAEAVEKFFTFSLAQIEAMVKLVQHDLTKQQRTMMGALITIDVNKRDVTKATVEQKVSRTDDFQWTKQLRYYWEDKSDHKSTPTFETGFDCVARQTNTCFPYGYEYLGNGPRLVITPLTDICYMTLTGGMHMKLGGAPAGPAGTGKTETTKDLAKALAVYCVVFNCSDGLDFKIMGRFFSGLAQQGAWACFDEFNRIDIEVLSVIAQQVLCIQQAMVMNLKEFEFEANLIPLKPSFGVFITMNPGYAGRAELPDNLKALFRPVAMMVPDYRLIAEIVLFSEGFSNAFPLSNKMQQLYALASEQLSKQDHYDFGMRAVKSVLVAAGQLKRKEPETHEDLLLIRAMRDSNVPKFLEHDLPLFGGILSDLFPGLDVPFVDYGLLQTAIEDALEAQGLQKVPSFISKVIQVHETQLVRHGMMVVGETGSGKSTNMKILAEALTKLHSDGVVDRDDFYKTVDRLILNPKSITAGELYGEFNQMTNEWKDGIVPKLVRSVCQAQTDGSDNRKWIIFDGPVDAIWIENMNTVLDDNKTLCLANSERIKLPKTLHMMFEVQDLKVASPATVSRCGMVYMEQVHVGILSLVKTWGQNSLGPMLGNDELTATVVAAVSDHVVDGIAFVREFCTEKVRSDDACLTQSLLNMLYSILDPARGFHPDNPKAGTNVKLFFVWAFVWSIGANIDDSSRAKFQEWALKRFISFLPDECVTFLQDVYGHVMDEEKSAFVPWADLMSDFKFDVATPYFNIIVPTIETTRYNFILKKLMCGGYNVLLSAETGVGKSIVIQQFLDQQSATNEYTSYTMGYSAQTKPSNIRDVMEEKLEKKRKTLLGPPAGKKMLFFVDDVNMPALETYGAQPPNELLRQIIDQKGFYDTNKLFFKNVADVIFAAACAPPGGGRNELSPRLQRQFSMIWLTSLSGASMTKIFGGILEGFLSKTIPNLATMATPIVAASVQIYEKVGKDLLPTPARSHYTFNLRDLGKVFQGMLQIEPKYAPDEASLLRLWCHEECRVVRDRLIDEGDRDWFNATLKEMLAVHMSTEWETADFSDLLFGDYLTRDDKQYQIVKDNKQVHDLLVEYLEEYNITFPSQMHLVFFQDAINHISRICRVLRQPRGNALLVGVGGSGRQSLSRLASFMADFKCKSIEITRGYGSNEFHEDLKLILMSAGAENQQTVFLFSDSQIVKESFLEDVNNVLNSGEVPNLYANDELEKIIGMVRPLAKAAGKLETRDVILQHYIQLVRENLHIVLAMSPIGAGFRTRCRMFPSLVNCCTIDWFNAWPEDALNSVAMRFIGENAKDLGVTEFVEPLCKMAVKIHRSVEVKTTKFFTELKRHNYTTPTSYLELIKLYTEMLKVKREEISANENRFRVGLKKLAETEVMVAELQDTLTKMQPEIDQAKKDTAELLIKVNIDQTAADKQQAIVEKEVADANVIAREVQGQKDDVEADLAEALPALDSAVKALDSLDKKAIGEVKGFKTPPAMVQYTLEAVCLLCGRKQTWDDAKKLMNEATFLEMLAKYDKDNIDKKIIKKLGTFMENEDFTPEKIQKVSSAAKSLCMWVRAMYIYDKVAKNVGPKKEALAAAESKLKGVMDVLGVKKAELMGVLEKVAELKALLQSTEAKKKALEDQAAKTVTQLSRAEQLLGGLSGEKVRWIESADKLSRDRVNLVGDIILSAGCLAYLGPFTSEYRKEMGDEWVSECRGLQIPVDEQFSLVDILGTPVTIRDWQIKGLPADQFSTENGMLTTMGRRWPLMIDPQGQANKWIRKMCADQNLLVIKLTEKDFLRTLENGIRYGGQVLLENIQEELDPSLEPVLLKQIFKRGGQYLIHLGDSDVPYSDEFKFYLTTKLANPHYMPEVCIKTTIINFTVTMSGLEDQLLVDVINNERPDLEERNAQLVLSIAADQKNLKEIQDKILKMLAEASGNILDDEGLINALDESKKTSLAINGRLAEAEVTKREIGETREGYRSVATRGSVIYFVIAKLGLVDPMYQYSLQFYKSLFCLRLEKSEKSDDLPTRLGIMIDDVTQNMFTNICRGLFEKDKMLYSFSIATSIRMQLGDITGTEWKCFMVGPGTSEPSALEEAFAKLGDGAQWLKNGAVLNDLLMMEVTMPHLFGGLPNDVFANADEWKNVFYGDQPPHESELPGEWEGKLSNFQKLLVLKCFRPEKSVFGVRVFVVKELGQMFAESPAFDLEAAYSDSTNMTPLIFILSPGADINDYLLALARAKGKDTLASRGIISLGQGQGPIAEKLMASARQSGEWVCLQNCHLAVSWLPKLEMLLEAAENNPNDTHQEFRIWLTSMPSPKFPVPVLQNGIKITNEPPKGLKANLLRCFTDMGASDWEQGSDRPKQMQKLLFATALFNANILERKKFGAVGWNIPYGFMNSDLKAAMDQVRMYVDEAPSDDRMPWTTLNFIVAQIVYGGRVTDKMDKFTISSILTSFFDDKLCSEEGFAFSEGGEYTAPMCPLSKDDTMAFISEMPQEDPPSAFGLHENADITFQQKDTKGMLDTVIAMSGGGGGGGGGGDSDGEVAKIAAAMEKRLIEPFDIRKGHHQTFRTTNGKMISTGVFLQQELVRFNELIKVMKGTLSDLQRAIKGLIVMSGPLEQMYNDFLFQRVPVVWENAGYPCLKPLPSWTEDHFERLKFMGSWLKDGPPNCYWLPAFFFPQGFMTSIKQIYSREYKVAIDILIVSCEMLGHAPEEVTKPPKDGCYIYGLFMEGARFDRDQMAMEESVVGKLFDPQPCIWLKPIKSEDYVKGNSYSCPLYKTSIRAGTLSTTGHSTNFVVALDVPTKKELNKDTGVCDHWVKRGAAMLCMLDT</sequence>
<keyword evidence="8" id="KW-0505">Motor protein</keyword>
<dbReference type="Pfam" id="PF22597">
    <property type="entry name" value="DYN_lid"/>
    <property type="match status" value="1"/>
</dbReference>
<keyword evidence="3" id="KW-0493">Microtubule</keyword>
<dbReference type="Gene3D" id="1.20.1270.280">
    <property type="match status" value="1"/>
</dbReference>
<dbReference type="Pfam" id="PF12780">
    <property type="entry name" value="AAA_8"/>
    <property type="match status" value="1"/>
</dbReference>
<evidence type="ECO:0000256" key="4">
    <source>
        <dbReference type="ARBA" id="ARBA00022741"/>
    </source>
</evidence>
<comment type="caution">
    <text evidence="12">The sequence shown here is derived from an EMBL/GenBank/DDBJ whole genome shotgun (WGS) entry which is preliminary data.</text>
</comment>
<dbReference type="InterPro" id="IPR035706">
    <property type="entry name" value="AAA_9"/>
</dbReference>
<dbReference type="Gene3D" id="1.10.472.130">
    <property type="match status" value="1"/>
</dbReference>
<dbReference type="Pfam" id="PF03028">
    <property type="entry name" value="Dynein_heavy"/>
    <property type="match status" value="1"/>
</dbReference>
<keyword evidence="2" id="KW-0963">Cytoplasm</keyword>
<evidence type="ECO:0000256" key="1">
    <source>
        <dbReference type="ARBA" id="ARBA00004245"/>
    </source>
</evidence>
<dbReference type="Proteomes" id="UP001165060">
    <property type="component" value="Unassembled WGS sequence"/>
</dbReference>
<evidence type="ECO:0000313" key="12">
    <source>
        <dbReference type="EMBL" id="GMI37686.1"/>
    </source>
</evidence>
<dbReference type="Gene3D" id="1.10.8.1220">
    <property type="match status" value="1"/>
</dbReference>
<dbReference type="InterPro" id="IPR035699">
    <property type="entry name" value="AAA_6"/>
</dbReference>
<dbReference type="InterPro" id="IPR004273">
    <property type="entry name" value="Dynein_heavy_D6_P-loop"/>
</dbReference>
<keyword evidence="7 10" id="KW-0175">Coiled coil</keyword>
<dbReference type="Gene3D" id="3.10.490.20">
    <property type="match status" value="1"/>
</dbReference>
<evidence type="ECO:0000256" key="7">
    <source>
        <dbReference type="ARBA" id="ARBA00023054"/>
    </source>
</evidence>
<dbReference type="InterPro" id="IPR041228">
    <property type="entry name" value="Dynein_C"/>
</dbReference>
<dbReference type="PANTHER" id="PTHR22878">
    <property type="entry name" value="DYNEIN HEAVY CHAIN 6, AXONEMAL-LIKE-RELATED"/>
    <property type="match status" value="1"/>
</dbReference>
<dbReference type="InterPro" id="IPR013602">
    <property type="entry name" value="Dynein_heavy_linker"/>
</dbReference>
<dbReference type="Gene3D" id="1.20.58.1120">
    <property type="match status" value="1"/>
</dbReference>
<organism evidence="12 13">
    <name type="scientific">Tetraparma gracilis</name>
    <dbReference type="NCBI Taxonomy" id="2962635"/>
    <lineage>
        <taxon>Eukaryota</taxon>
        <taxon>Sar</taxon>
        <taxon>Stramenopiles</taxon>
        <taxon>Ochrophyta</taxon>
        <taxon>Bolidophyceae</taxon>
        <taxon>Parmales</taxon>
        <taxon>Triparmaceae</taxon>
        <taxon>Tetraparma</taxon>
    </lineage>
</organism>
<dbReference type="Pfam" id="PF12781">
    <property type="entry name" value="AAA_9"/>
    <property type="match status" value="1"/>
</dbReference>
<keyword evidence="4" id="KW-0547">Nucleotide-binding</keyword>
<dbReference type="Gene3D" id="1.10.8.720">
    <property type="entry name" value="Region D6 of dynein motor"/>
    <property type="match status" value="1"/>
</dbReference>
<evidence type="ECO:0000256" key="3">
    <source>
        <dbReference type="ARBA" id="ARBA00022701"/>
    </source>
</evidence>
<dbReference type="SUPFAM" id="SSF52540">
    <property type="entry name" value="P-loop containing nucleoside triphosphate hydrolases"/>
    <property type="match status" value="4"/>
</dbReference>
<proteinExistence type="predicted"/>
<reference evidence="12 13" key="1">
    <citation type="journal article" date="2023" name="Commun. Biol.">
        <title>Genome analysis of Parmales, the sister group of diatoms, reveals the evolutionary specialization of diatoms from phago-mixotrophs to photoautotrophs.</title>
        <authorList>
            <person name="Ban H."/>
            <person name="Sato S."/>
            <person name="Yoshikawa S."/>
            <person name="Yamada K."/>
            <person name="Nakamura Y."/>
            <person name="Ichinomiya M."/>
            <person name="Sato N."/>
            <person name="Blanc-Mathieu R."/>
            <person name="Endo H."/>
            <person name="Kuwata A."/>
            <person name="Ogata H."/>
        </authorList>
    </citation>
    <scope>NUCLEOTIDE SEQUENCE [LARGE SCALE GENOMIC DNA]</scope>
</reference>
<dbReference type="PANTHER" id="PTHR22878:SF68">
    <property type="entry name" value="DYNEIN HEAVY CHAIN 6, AXONEMAL-LIKE"/>
    <property type="match status" value="1"/>
</dbReference>
<keyword evidence="9" id="KW-0206">Cytoskeleton</keyword>
<feature type="coiled-coil region" evidence="10">
    <location>
        <begin position="2354"/>
        <end position="2395"/>
    </location>
</feature>
<dbReference type="InterPro" id="IPR041658">
    <property type="entry name" value="AAA_lid_11"/>
</dbReference>
<dbReference type="InterPro" id="IPR027417">
    <property type="entry name" value="P-loop_NTPase"/>
</dbReference>
<dbReference type="InterPro" id="IPR026983">
    <property type="entry name" value="DHC"/>
</dbReference>
<dbReference type="Gene3D" id="3.20.180.20">
    <property type="entry name" value="Dynein heavy chain, N-terminal domain 2"/>
    <property type="match status" value="1"/>
</dbReference>
<dbReference type="SMART" id="SM00382">
    <property type="entry name" value="AAA"/>
    <property type="match status" value="3"/>
</dbReference>
<feature type="domain" description="AAA+ ATPase" evidence="11">
    <location>
        <begin position="1521"/>
        <end position="1671"/>
    </location>
</feature>
<dbReference type="Gene3D" id="6.10.140.1060">
    <property type="match status" value="1"/>
</dbReference>
<dbReference type="Pfam" id="PF17852">
    <property type="entry name" value="Dynein_AAA_lid"/>
    <property type="match status" value="1"/>
</dbReference>
<dbReference type="Pfam" id="PF12775">
    <property type="entry name" value="AAA_7"/>
    <property type="match status" value="1"/>
</dbReference>
<dbReference type="Pfam" id="PF12777">
    <property type="entry name" value="MT"/>
    <property type="match status" value="1"/>
</dbReference>
<dbReference type="InterPro" id="IPR003593">
    <property type="entry name" value="AAA+_ATPase"/>
</dbReference>
<evidence type="ECO:0000259" key="11">
    <source>
        <dbReference type="SMART" id="SM00382"/>
    </source>
</evidence>
<feature type="domain" description="AAA+ ATPase" evidence="11">
    <location>
        <begin position="1172"/>
        <end position="1390"/>
    </location>
</feature>